<proteinExistence type="predicted"/>
<keyword evidence="1" id="KW-1185">Reference proteome</keyword>
<dbReference type="RefSeq" id="XP_024941726.1">
    <property type="nucleotide sequence ID" value="XM_025085958.1"/>
</dbReference>
<evidence type="ECO:0000313" key="1">
    <source>
        <dbReference type="Proteomes" id="UP000694920"/>
    </source>
</evidence>
<organism evidence="1 2">
    <name type="scientific">Cephus cinctus</name>
    <name type="common">Wheat stem sawfly</name>
    <dbReference type="NCBI Taxonomy" id="211228"/>
    <lineage>
        <taxon>Eukaryota</taxon>
        <taxon>Metazoa</taxon>
        <taxon>Ecdysozoa</taxon>
        <taxon>Arthropoda</taxon>
        <taxon>Hexapoda</taxon>
        <taxon>Insecta</taxon>
        <taxon>Pterygota</taxon>
        <taxon>Neoptera</taxon>
        <taxon>Endopterygota</taxon>
        <taxon>Hymenoptera</taxon>
        <taxon>Cephoidea</taxon>
        <taxon>Cephidae</taxon>
        <taxon>Cephus</taxon>
    </lineage>
</organism>
<accession>A0AAJ7RIT1</accession>
<dbReference type="Proteomes" id="UP000694920">
    <property type="component" value="Unplaced"/>
</dbReference>
<dbReference type="GO" id="GO:0005929">
    <property type="term" value="C:cilium"/>
    <property type="evidence" value="ECO:0007669"/>
    <property type="project" value="TreeGrafter"/>
</dbReference>
<reference evidence="2" key="1">
    <citation type="submission" date="2025-08" db="UniProtKB">
        <authorList>
            <consortium name="RefSeq"/>
        </authorList>
    </citation>
    <scope>IDENTIFICATION</scope>
</reference>
<dbReference type="GeneID" id="107268664"/>
<dbReference type="PANTHER" id="PTHR45912">
    <property type="entry name" value="CILIA- AND FLAGELLA-ASSOCIATED PROTEIN 47"/>
    <property type="match status" value="1"/>
</dbReference>
<evidence type="ECO:0000313" key="2">
    <source>
        <dbReference type="RefSeq" id="XP_024941726.1"/>
    </source>
</evidence>
<dbReference type="PANTHER" id="PTHR45912:SF3">
    <property type="entry name" value="CILIA- AND FLAGELLA-ASSOCIATED PROTEIN 47"/>
    <property type="match status" value="1"/>
</dbReference>
<dbReference type="GO" id="GO:0060271">
    <property type="term" value="P:cilium assembly"/>
    <property type="evidence" value="ECO:0007669"/>
    <property type="project" value="TreeGrafter"/>
</dbReference>
<dbReference type="KEGG" id="ccin:107268664"/>
<gene>
    <name evidence="2" type="primary">LOC107268664</name>
</gene>
<sequence length="146" mass="16406">MNCPFTIKWINGVESTMTDLCIICKLQPAEKTIFKIEFVPSQRGRFSLEAPIFVKGELEGNMFNCLQLYGDNPISSIDSDTCEIYFFPIPLKNEAEEKITLTFSHYKSTVNVVASILAPIKCSGIMKENTLKILFPNGNTISGTRR</sequence>
<dbReference type="AlphaFoldDB" id="A0AAJ7RIT1"/>
<protein>
    <submittedName>
        <fullName evidence="2">Uncharacterized protein LOC107268664</fullName>
    </submittedName>
</protein>
<name>A0AAJ7RIT1_CEPCN</name>